<evidence type="ECO:0000256" key="10">
    <source>
        <dbReference type="ARBA" id="ARBA00042518"/>
    </source>
</evidence>
<comment type="catalytic activity">
    <reaction evidence="12">
        <text>5,6,7,8-tetrahydropteridine + NAD(+) = 6,7-dihydropteridine + NADH + H(+)</text>
        <dbReference type="Rhea" id="RHEA:17869"/>
        <dbReference type="ChEBI" id="CHEBI:15378"/>
        <dbReference type="ChEBI" id="CHEBI:28889"/>
        <dbReference type="ChEBI" id="CHEBI:30156"/>
        <dbReference type="ChEBI" id="CHEBI:57540"/>
        <dbReference type="ChEBI" id="CHEBI:57945"/>
        <dbReference type="EC" id="1.5.1.34"/>
    </reaction>
    <physiologicalReaction direction="right-to-left" evidence="12">
        <dbReference type="Rhea" id="RHEA:17871"/>
    </physiologicalReaction>
</comment>
<dbReference type="PROSITE" id="PS00061">
    <property type="entry name" value="ADH_SHORT"/>
    <property type="match status" value="1"/>
</dbReference>
<dbReference type="FunFam" id="3.40.50.720:FF:000157">
    <property type="entry name" value="Quinoid dihydropteridine reductase"/>
    <property type="match status" value="1"/>
</dbReference>
<dbReference type="GO" id="GO:0070404">
    <property type="term" value="F:NADH binding"/>
    <property type="evidence" value="ECO:0007669"/>
    <property type="project" value="TreeGrafter"/>
</dbReference>
<dbReference type="GO" id="GO:0070402">
    <property type="term" value="F:NADPH binding"/>
    <property type="evidence" value="ECO:0007669"/>
    <property type="project" value="TreeGrafter"/>
</dbReference>
<sequence>MTSSGKVLIYGGRGALGSAVLDFFKAKNFWTLNVDLTKNESADANVIVDPTHCWIEQEAHVLKEVEASLQGNRLDAILCVAGGWAGGNAASKDFIKNADLMWKQSVWSSTISARLASTFLKEDGLLQMTGAAAALEGTPGMIGYGAAKAAVHQIVKSLAADKSGLPENASVLAILPVTLDTHMNRKWMPKADFSTWTTLEYVSELLHKWTIQPSERPPSGSLLKLTTSGGQTEISKY</sequence>
<evidence type="ECO:0000256" key="9">
    <source>
        <dbReference type="ARBA" id="ARBA00041348"/>
    </source>
</evidence>
<dbReference type="PRINTS" id="PR00081">
    <property type="entry name" value="GDHRDH"/>
</dbReference>
<dbReference type="GO" id="GO:0006559">
    <property type="term" value="P:L-phenylalanine catabolic process"/>
    <property type="evidence" value="ECO:0007669"/>
    <property type="project" value="TreeGrafter"/>
</dbReference>
<organism evidence="14 15">
    <name type="scientific">Acrobeloides nanus</name>
    <dbReference type="NCBI Taxonomy" id="290746"/>
    <lineage>
        <taxon>Eukaryota</taxon>
        <taxon>Metazoa</taxon>
        <taxon>Ecdysozoa</taxon>
        <taxon>Nematoda</taxon>
        <taxon>Chromadorea</taxon>
        <taxon>Rhabditida</taxon>
        <taxon>Tylenchina</taxon>
        <taxon>Cephalobomorpha</taxon>
        <taxon>Cephaloboidea</taxon>
        <taxon>Cephalobidae</taxon>
        <taxon>Acrobeloides</taxon>
    </lineage>
</organism>
<evidence type="ECO:0000256" key="12">
    <source>
        <dbReference type="ARBA" id="ARBA00047536"/>
    </source>
</evidence>
<dbReference type="InterPro" id="IPR020904">
    <property type="entry name" value="Sc_DH/Rdtase_CS"/>
</dbReference>
<evidence type="ECO:0000313" key="14">
    <source>
        <dbReference type="Proteomes" id="UP000887540"/>
    </source>
</evidence>
<dbReference type="InterPro" id="IPR002347">
    <property type="entry name" value="SDR_fam"/>
</dbReference>
<keyword evidence="3" id="KW-0521">NADP</keyword>
<evidence type="ECO:0000256" key="1">
    <source>
        <dbReference type="ARBA" id="ARBA00006484"/>
    </source>
</evidence>
<dbReference type="GO" id="GO:0004155">
    <property type="term" value="F:6,7-dihydropteridine reductase activity"/>
    <property type="evidence" value="ECO:0007669"/>
    <property type="project" value="UniProtKB-EC"/>
</dbReference>
<comment type="function">
    <text evidence="6">Catalyzes the conversion of quinonoid dihydrobiopterin into tetrahydrobiopterin.</text>
</comment>
<reference evidence="15" key="1">
    <citation type="submission" date="2022-11" db="UniProtKB">
        <authorList>
            <consortium name="WormBaseParasite"/>
        </authorList>
    </citation>
    <scope>IDENTIFICATION</scope>
</reference>
<proteinExistence type="inferred from homology"/>
<dbReference type="GO" id="GO:0005737">
    <property type="term" value="C:cytoplasm"/>
    <property type="evidence" value="ECO:0007669"/>
    <property type="project" value="TreeGrafter"/>
</dbReference>
<dbReference type="PANTHER" id="PTHR15104:SF0">
    <property type="entry name" value="DIHYDROPTERIDINE REDUCTASE"/>
    <property type="match status" value="1"/>
</dbReference>
<keyword evidence="4" id="KW-0560">Oxidoreductase</keyword>
<evidence type="ECO:0000256" key="2">
    <source>
        <dbReference type="ARBA" id="ARBA00011738"/>
    </source>
</evidence>
<comment type="subunit">
    <text evidence="2">Homodimer.</text>
</comment>
<dbReference type="Gene3D" id="3.40.50.720">
    <property type="entry name" value="NAD(P)-binding Rossmann-like Domain"/>
    <property type="match status" value="1"/>
</dbReference>
<dbReference type="Pfam" id="PF13561">
    <property type="entry name" value="adh_short_C2"/>
    <property type="match status" value="1"/>
</dbReference>
<comment type="similarity">
    <text evidence="1">Belongs to the short-chain dehydrogenases/reductases (SDR) family.</text>
</comment>
<dbReference type="GO" id="GO:0006729">
    <property type="term" value="P:tetrahydrobiopterin biosynthetic process"/>
    <property type="evidence" value="ECO:0007669"/>
    <property type="project" value="UniProtKB-KW"/>
</dbReference>
<feature type="compositionally biased region" description="Polar residues" evidence="13">
    <location>
        <begin position="224"/>
        <end position="237"/>
    </location>
</feature>
<evidence type="ECO:0000256" key="3">
    <source>
        <dbReference type="ARBA" id="ARBA00022857"/>
    </source>
</evidence>
<evidence type="ECO:0000256" key="7">
    <source>
        <dbReference type="ARBA" id="ARBA00039153"/>
    </source>
</evidence>
<evidence type="ECO:0000256" key="4">
    <source>
        <dbReference type="ARBA" id="ARBA00023002"/>
    </source>
</evidence>
<name>A0A914E8C4_9BILA</name>
<keyword evidence="5" id="KW-0783">Tetrahydrobiopterin biosynthesis</keyword>
<dbReference type="CDD" id="cd05334">
    <property type="entry name" value="DHPR_SDR_c_like"/>
    <property type="match status" value="1"/>
</dbReference>
<dbReference type="InterPro" id="IPR036291">
    <property type="entry name" value="NAD(P)-bd_dom_sf"/>
</dbReference>
<evidence type="ECO:0000256" key="5">
    <source>
        <dbReference type="ARBA" id="ARBA00023007"/>
    </source>
</evidence>
<dbReference type="AlphaFoldDB" id="A0A914E8C4"/>
<dbReference type="EC" id="1.5.1.34" evidence="7"/>
<evidence type="ECO:0000256" key="8">
    <source>
        <dbReference type="ARBA" id="ARBA00039520"/>
    </source>
</evidence>
<comment type="catalytic activity">
    <reaction evidence="11">
        <text>5,6,7,8-tetrahydropteridine + NADP(+) = 6,7-dihydropteridine + NADPH + H(+)</text>
        <dbReference type="Rhea" id="RHEA:17865"/>
        <dbReference type="ChEBI" id="CHEBI:15378"/>
        <dbReference type="ChEBI" id="CHEBI:28889"/>
        <dbReference type="ChEBI" id="CHEBI:30156"/>
        <dbReference type="ChEBI" id="CHEBI:57783"/>
        <dbReference type="ChEBI" id="CHEBI:58349"/>
        <dbReference type="EC" id="1.5.1.34"/>
    </reaction>
    <physiologicalReaction direction="right-to-left" evidence="11">
        <dbReference type="Rhea" id="RHEA:17867"/>
    </physiologicalReaction>
</comment>
<evidence type="ECO:0000313" key="15">
    <source>
        <dbReference type="WBParaSite" id="ACRNAN_scaffold644.g22136.t1"/>
    </source>
</evidence>
<keyword evidence="14" id="KW-1185">Reference proteome</keyword>
<dbReference type="SUPFAM" id="SSF51735">
    <property type="entry name" value="NAD(P)-binding Rossmann-fold domains"/>
    <property type="match status" value="1"/>
</dbReference>
<feature type="region of interest" description="Disordered" evidence="13">
    <location>
        <begin position="217"/>
        <end position="237"/>
    </location>
</feature>
<dbReference type="WBParaSite" id="ACRNAN_scaffold644.g22136.t1">
    <property type="protein sequence ID" value="ACRNAN_scaffold644.g22136.t1"/>
    <property type="gene ID" value="ACRNAN_scaffold644.g22136"/>
</dbReference>
<evidence type="ECO:0000256" key="11">
    <source>
        <dbReference type="ARBA" id="ARBA00047429"/>
    </source>
</evidence>
<protein>
    <recommendedName>
        <fullName evidence="8">Dihydropteridine reductase</fullName>
        <ecNumber evidence="7">1.5.1.34</ecNumber>
    </recommendedName>
    <alternativeName>
        <fullName evidence="10">HDHPR</fullName>
    </alternativeName>
    <alternativeName>
        <fullName evidence="9">Quinoid dihydropteridine reductase</fullName>
    </alternativeName>
</protein>
<evidence type="ECO:0000256" key="13">
    <source>
        <dbReference type="SAM" id="MobiDB-lite"/>
    </source>
</evidence>
<dbReference type="Proteomes" id="UP000887540">
    <property type="component" value="Unplaced"/>
</dbReference>
<dbReference type="PANTHER" id="PTHR15104">
    <property type="entry name" value="DIHYDROPTERIDINE REDUCTASE"/>
    <property type="match status" value="1"/>
</dbReference>
<accession>A0A914E8C4</accession>
<evidence type="ECO:0000256" key="6">
    <source>
        <dbReference type="ARBA" id="ARBA00037099"/>
    </source>
</evidence>